<dbReference type="EMBL" id="JBHGVX010000006">
    <property type="protein sequence ID" value="KAL1794944.1"/>
    <property type="molecule type" value="Genomic_DNA"/>
</dbReference>
<keyword evidence="4" id="KW-1185">Reference proteome</keyword>
<name>A0ABR3UH35_9PLEO</name>
<dbReference type="Proteomes" id="UP001578633">
    <property type="component" value="Chromosome 6"/>
</dbReference>
<proteinExistence type="predicted"/>
<dbReference type="GeneID" id="96087082"/>
<feature type="region of interest" description="Disordered" evidence="1">
    <location>
        <begin position="69"/>
        <end position="139"/>
    </location>
</feature>
<evidence type="ECO:0000313" key="3">
    <source>
        <dbReference type="EMBL" id="KAL1794944.1"/>
    </source>
</evidence>
<feature type="transmembrane region" description="Helical" evidence="2">
    <location>
        <begin position="39"/>
        <end position="63"/>
    </location>
</feature>
<protein>
    <recommendedName>
        <fullName evidence="5">Transmembrane protein</fullName>
    </recommendedName>
</protein>
<keyword evidence="2" id="KW-1133">Transmembrane helix</keyword>
<evidence type="ECO:0000256" key="1">
    <source>
        <dbReference type="SAM" id="MobiDB-lite"/>
    </source>
</evidence>
<organism evidence="3 4">
    <name type="scientific">Alternaria dauci</name>
    <dbReference type="NCBI Taxonomy" id="48095"/>
    <lineage>
        <taxon>Eukaryota</taxon>
        <taxon>Fungi</taxon>
        <taxon>Dikarya</taxon>
        <taxon>Ascomycota</taxon>
        <taxon>Pezizomycotina</taxon>
        <taxon>Dothideomycetes</taxon>
        <taxon>Pleosporomycetidae</taxon>
        <taxon>Pleosporales</taxon>
        <taxon>Pleosporineae</taxon>
        <taxon>Pleosporaceae</taxon>
        <taxon>Alternaria</taxon>
        <taxon>Alternaria sect. Porri</taxon>
    </lineage>
</organism>
<feature type="compositionally biased region" description="Basic residues" evidence="1">
    <location>
        <begin position="118"/>
        <end position="132"/>
    </location>
</feature>
<sequence>MAHPSGQTPWIVLPCILLSLLATRFLIEDFASPDERGLIILSKAALIFLATLIFTTKAAHFLFPPALPTQPPPRNIQRKEQKASPVTEKSIRPWRETIMPGLCWSSDSSDEGKEEVKQRRKEKRKELSKKKKERDTEKSLRKRLWEMFKPKRYEMLGIRRETIEEVVREDPLLETDMEKDS</sequence>
<keyword evidence="2" id="KW-0812">Transmembrane</keyword>
<gene>
    <name evidence="3" type="ORF">ACET3X_006760</name>
</gene>
<evidence type="ECO:0000313" key="4">
    <source>
        <dbReference type="Proteomes" id="UP001578633"/>
    </source>
</evidence>
<evidence type="ECO:0000256" key="2">
    <source>
        <dbReference type="SAM" id="Phobius"/>
    </source>
</evidence>
<keyword evidence="2" id="KW-0472">Membrane</keyword>
<comment type="caution">
    <text evidence="3">The sequence shown here is derived from an EMBL/GenBank/DDBJ whole genome shotgun (WGS) entry which is preliminary data.</text>
</comment>
<dbReference type="RefSeq" id="XP_069305528.1">
    <property type="nucleotide sequence ID" value="XM_069452925.1"/>
</dbReference>
<accession>A0ABR3UH35</accession>
<feature type="transmembrane region" description="Helical" evidence="2">
    <location>
        <begin position="6"/>
        <end position="27"/>
    </location>
</feature>
<evidence type="ECO:0008006" key="5">
    <source>
        <dbReference type="Google" id="ProtNLM"/>
    </source>
</evidence>
<reference evidence="3 4" key="1">
    <citation type="submission" date="2024-09" db="EMBL/GenBank/DDBJ databases">
        <title>T2T genomes of carrot and Alternaria dauci and their utility for understanding host-pathogen interaction during carrot leaf blight disease.</title>
        <authorList>
            <person name="Liu W."/>
            <person name="Xu S."/>
            <person name="Ou C."/>
            <person name="Liu X."/>
            <person name="Zhuang F."/>
            <person name="Deng X.W."/>
        </authorList>
    </citation>
    <scope>NUCLEOTIDE SEQUENCE [LARGE SCALE GENOMIC DNA]</scope>
    <source>
        <strain evidence="3 4">A2016</strain>
    </source>
</reference>